<feature type="transmembrane region" description="Helical" evidence="1">
    <location>
        <begin position="84"/>
        <end position="99"/>
    </location>
</feature>
<protein>
    <submittedName>
        <fullName evidence="2">Uncharacterized protein</fullName>
    </submittedName>
</protein>
<keyword evidence="1" id="KW-0812">Transmembrane</keyword>
<name>A0A1J5SAV2_9ZZZZ</name>
<keyword evidence="1" id="KW-1133">Transmembrane helix</keyword>
<proteinExistence type="predicted"/>
<dbReference type="AlphaFoldDB" id="A0A1J5SAV2"/>
<evidence type="ECO:0000313" key="2">
    <source>
        <dbReference type="EMBL" id="OIQ97349.1"/>
    </source>
</evidence>
<reference evidence="2" key="1">
    <citation type="submission" date="2016-10" db="EMBL/GenBank/DDBJ databases">
        <title>Sequence of Gallionella enrichment culture.</title>
        <authorList>
            <person name="Poehlein A."/>
            <person name="Muehling M."/>
            <person name="Daniel R."/>
        </authorList>
    </citation>
    <scope>NUCLEOTIDE SEQUENCE</scope>
</reference>
<feature type="transmembrane region" description="Helical" evidence="1">
    <location>
        <begin position="54"/>
        <end position="72"/>
    </location>
</feature>
<comment type="caution">
    <text evidence="2">The sequence shown here is derived from an EMBL/GenBank/DDBJ whole genome shotgun (WGS) entry which is preliminary data.</text>
</comment>
<gene>
    <name evidence="2" type="ORF">GALL_206080</name>
</gene>
<sequence length="195" mass="22816">MRTKKTYDYIIVIKTPAAYKLIDFFSQLLLLMSVAAFILAGIKNLQGNFMSNIKNISTLYFLAAAIIFYWLIYCNNQKRKGKEVYYRFGLLIAAFGWYLNKSEWLFFSIAYLVIGVLEKPLKVLPEAAFDKEEIVFNSFPQKKYLWKDVANAILKDNILTIDLKNNKLIQKEIDAEISEADEKDFNEFCREQLNR</sequence>
<accession>A0A1J5SAV2</accession>
<keyword evidence="1" id="KW-0472">Membrane</keyword>
<evidence type="ECO:0000256" key="1">
    <source>
        <dbReference type="SAM" id="Phobius"/>
    </source>
</evidence>
<feature type="transmembrane region" description="Helical" evidence="1">
    <location>
        <begin position="21"/>
        <end position="42"/>
    </location>
</feature>
<dbReference type="EMBL" id="MLJW01000134">
    <property type="protein sequence ID" value="OIQ97349.1"/>
    <property type="molecule type" value="Genomic_DNA"/>
</dbReference>
<organism evidence="2">
    <name type="scientific">mine drainage metagenome</name>
    <dbReference type="NCBI Taxonomy" id="410659"/>
    <lineage>
        <taxon>unclassified sequences</taxon>
        <taxon>metagenomes</taxon>
        <taxon>ecological metagenomes</taxon>
    </lineage>
</organism>